<dbReference type="InterPro" id="IPR001619">
    <property type="entry name" value="Sec1-like"/>
</dbReference>
<dbReference type="PANTHER" id="PTHR11679">
    <property type="entry name" value="VESICLE PROTEIN SORTING-ASSOCIATED"/>
    <property type="match status" value="1"/>
</dbReference>
<accession>A0ABD0U5J2</accession>
<protein>
    <submittedName>
        <fullName evidence="2">Uncharacterized protein</fullName>
    </submittedName>
</protein>
<evidence type="ECO:0000313" key="3">
    <source>
        <dbReference type="Proteomes" id="UP001552299"/>
    </source>
</evidence>
<reference evidence="2 3" key="1">
    <citation type="journal article" date="2024" name="Plant Biotechnol. J.">
        <title>Dendrobium thyrsiflorum genome and its molecular insights into genes involved in important horticultural traits.</title>
        <authorList>
            <person name="Chen B."/>
            <person name="Wang J.Y."/>
            <person name="Zheng P.J."/>
            <person name="Li K.L."/>
            <person name="Liang Y.M."/>
            <person name="Chen X.F."/>
            <person name="Zhang C."/>
            <person name="Zhao X."/>
            <person name="He X."/>
            <person name="Zhang G.Q."/>
            <person name="Liu Z.J."/>
            <person name="Xu Q."/>
        </authorList>
    </citation>
    <scope>NUCLEOTIDE SEQUENCE [LARGE SCALE GENOMIC DNA]</scope>
    <source>
        <strain evidence="2">GZMU011</strain>
    </source>
</reference>
<dbReference type="Gene3D" id="3.90.830.10">
    <property type="entry name" value="Syntaxin Binding Protein 1, Chain A, domain 2"/>
    <property type="match status" value="1"/>
</dbReference>
<dbReference type="Proteomes" id="UP001552299">
    <property type="component" value="Unassembled WGS sequence"/>
</dbReference>
<proteinExistence type="inferred from homology"/>
<evidence type="ECO:0000313" key="2">
    <source>
        <dbReference type="EMBL" id="KAL0907688.1"/>
    </source>
</evidence>
<dbReference type="InterPro" id="IPR043127">
    <property type="entry name" value="Sec-1-like_dom3a"/>
</dbReference>
<dbReference type="Pfam" id="PF00995">
    <property type="entry name" value="Sec1"/>
    <property type="match status" value="1"/>
</dbReference>
<keyword evidence="3" id="KW-1185">Reference proteome</keyword>
<sequence>MYQDLLNMDGNKFVHEVPSKIGSTSEKKEVLLEDHDPILVELRHSHIADASERLHEKMTDFISRNKAVQIHHNSRDGGELSTRDLQKMVRALPQYSEQIDKLSLHVEIAGKINKVIREVGLRELGQLEQDLIFGDVGTKDLINFLRTNQNVTHENKLRLFMIFMAIYPERFEGDKGEKLMQLARLSPDDMNAVYNMRYLALPDPKNTSEGLSLKFKVHKKKQAARKGKSDKEDTWQLSQFYPVIEEPDEKLSKGEQLKNEFQCMNGPSPKKEFPDSQ</sequence>
<dbReference type="Gene3D" id="1.25.40.60">
    <property type="match status" value="1"/>
</dbReference>
<dbReference type="InterPro" id="IPR036045">
    <property type="entry name" value="Sec1-like_sf"/>
</dbReference>
<dbReference type="EMBL" id="JANQDX010000017">
    <property type="protein sequence ID" value="KAL0907688.1"/>
    <property type="molecule type" value="Genomic_DNA"/>
</dbReference>
<evidence type="ECO:0000256" key="1">
    <source>
        <dbReference type="ARBA" id="ARBA00009884"/>
    </source>
</evidence>
<dbReference type="AlphaFoldDB" id="A0ABD0U5J2"/>
<comment type="similarity">
    <text evidence="1">Belongs to the STXBP/unc-18/SEC1 family.</text>
</comment>
<name>A0ABD0U5J2_DENTH</name>
<gene>
    <name evidence="2" type="ORF">M5K25_022117</name>
</gene>
<organism evidence="2 3">
    <name type="scientific">Dendrobium thyrsiflorum</name>
    <name type="common">Pinecone-like raceme dendrobium</name>
    <name type="synonym">Orchid</name>
    <dbReference type="NCBI Taxonomy" id="117978"/>
    <lineage>
        <taxon>Eukaryota</taxon>
        <taxon>Viridiplantae</taxon>
        <taxon>Streptophyta</taxon>
        <taxon>Embryophyta</taxon>
        <taxon>Tracheophyta</taxon>
        <taxon>Spermatophyta</taxon>
        <taxon>Magnoliopsida</taxon>
        <taxon>Liliopsida</taxon>
        <taxon>Asparagales</taxon>
        <taxon>Orchidaceae</taxon>
        <taxon>Epidendroideae</taxon>
        <taxon>Malaxideae</taxon>
        <taxon>Dendrobiinae</taxon>
        <taxon>Dendrobium</taxon>
    </lineage>
</organism>
<dbReference type="SUPFAM" id="SSF56815">
    <property type="entry name" value="Sec1/munc18-like (SM) proteins"/>
    <property type="match status" value="1"/>
</dbReference>
<comment type="caution">
    <text evidence="2">The sequence shown here is derived from an EMBL/GenBank/DDBJ whole genome shotgun (WGS) entry which is preliminary data.</text>
</comment>